<evidence type="ECO:0008006" key="6">
    <source>
        <dbReference type="Google" id="ProtNLM"/>
    </source>
</evidence>
<dbReference type="AlphaFoldDB" id="A0A9P1GPH6"/>
<evidence type="ECO:0000313" key="3">
    <source>
        <dbReference type="EMBL" id="CAI4018530.1"/>
    </source>
</evidence>
<dbReference type="EMBL" id="CAMXCT020006699">
    <property type="protein sequence ID" value="CAL1171905.1"/>
    <property type="molecule type" value="Genomic_DNA"/>
</dbReference>
<proteinExistence type="predicted"/>
<feature type="non-terminal residue" evidence="3">
    <location>
        <position position="1"/>
    </location>
</feature>
<evidence type="ECO:0000313" key="5">
    <source>
        <dbReference type="Proteomes" id="UP001152797"/>
    </source>
</evidence>
<keyword evidence="2" id="KW-1133">Transmembrane helix</keyword>
<feature type="transmembrane region" description="Helical" evidence="2">
    <location>
        <begin position="24"/>
        <end position="49"/>
    </location>
</feature>
<dbReference type="EMBL" id="CAMXCT030006699">
    <property type="protein sequence ID" value="CAL4805842.1"/>
    <property type="molecule type" value="Genomic_DNA"/>
</dbReference>
<reference evidence="4 5" key="2">
    <citation type="submission" date="2024-05" db="EMBL/GenBank/DDBJ databases">
        <authorList>
            <person name="Chen Y."/>
            <person name="Shah S."/>
            <person name="Dougan E. K."/>
            <person name="Thang M."/>
            <person name="Chan C."/>
        </authorList>
    </citation>
    <scope>NUCLEOTIDE SEQUENCE [LARGE SCALE GENOMIC DNA]</scope>
</reference>
<evidence type="ECO:0000256" key="2">
    <source>
        <dbReference type="SAM" id="Phobius"/>
    </source>
</evidence>
<name>A0A9P1GPH6_9DINO</name>
<feature type="region of interest" description="Disordered" evidence="1">
    <location>
        <begin position="205"/>
        <end position="248"/>
    </location>
</feature>
<protein>
    <recommendedName>
        <fullName evidence="6">Endonuclease/exonuclease/phosphatase domain-containing protein</fullName>
    </recommendedName>
</protein>
<dbReference type="EMBL" id="CAMXCT010006699">
    <property type="protein sequence ID" value="CAI4018530.1"/>
    <property type="molecule type" value="Genomic_DNA"/>
</dbReference>
<feature type="non-terminal residue" evidence="3">
    <location>
        <position position="725"/>
    </location>
</feature>
<evidence type="ECO:0000256" key="1">
    <source>
        <dbReference type="SAM" id="MobiDB-lite"/>
    </source>
</evidence>
<organism evidence="3">
    <name type="scientific">Cladocopium goreaui</name>
    <dbReference type="NCBI Taxonomy" id="2562237"/>
    <lineage>
        <taxon>Eukaryota</taxon>
        <taxon>Sar</taxon>
        <taxon>Alveolata</taxon>
        <taxon>Dinophyceae</taxon>
        <taxon>Suessiales</taxon>
        <taxon>Symbiodiniaceae</taxon>
        <taxon>Cladocopium</taxon>
    </lineage>
</organism>
<sequence length="725" mass="79371">ACPTLFVLPSSAILRPRDLDMPKCILLVLRLLLVCWVAVDSSFLLSFIFSSNLPSLKPTLVGLLVVPPGLSLALSALWATFWVSTRRVRYSSPWLRALFLGGSLHLDVAWVTRLAAAASWSNHGGTCSGALRSWFRSHDFTSVRPWVWRHPVASVEVDLSVRPGPKMLAWCFVKTSYVWWHRASVAFALRCPMFGLVELLAAQQPDGKGKQDKEKSDQLVPPTVPDPPSPDDPEALTPERAAKEDARPVNRSQFPLLKDQSFWLAAVGILIRTRILKPQFRIFADQTLQRVLANEKEMLVRAAVFGTQRNPLLWPAHVGASLLRKSVVADTIETSPLLPESQRAWSCPLCNHGLPELPTQARVLDSTKWLIGGDFNETPNDSQFAELVRSLNDFWVHFWQDHARSVPDLASRTSSLLAGARVPETPVNIRCPTGIELQARAQSGSGAAGPDGWLLLVCWVAVDSSFPLSFVFSNSLPSPKLTMVGLLVVPPGLSLALSGLPFGSQLAVSGTPVRGCVLFSWEVACTWMSPGSLAWWLRSFVLAFGLVILPGLIMVGLVPALCVPGSVLTISRPSVLGSGAIPSPLSKSTFLFVPVPKCWSLLSVLLNTMFGKAGGLGFGKNILNVAGMRSSPFLSLIKLFLLCFFGYQEHSFVDLVQSRRCHGRIGCHVQSGNLLSHSFVVSFFCLPVGVRGHWILGAHRLGVSVLKVRCWLAKCQDSIWNTKEP</sequence>
<dbReference type="Proteomes" id="UP001152797">
    <property type="component" value="Unassembled WGS sequence"/>
</dbReference>
<accession>A0A9P1GPH6</accession>
<keyword evidence="2" id="KW-0472">Membrane</keyword>
<feature type="compositionally biased region" description="Basic and acidic residues" evidence="1">
    <location>
        <begin position="207"/>
        <end position="217"/>
    </location>
</feature>
<feature type="transmembrane region" description="Helical" evidence="2">
    <location>
        <begin position="61"/>
        <end position="83"/>
    </location>
</feature>
<keyword evidence="2" id="KW-0812">Transmembrane</keyword>
<comment type="caution">
    <text evidence="3">The sequence shown here is derived from an EMBL/GenBank/DDBJ whole genome shotgun (WGS) entry which is preliminary data.</text>
</comment>
<reference evidence="3" key="1">
    <citation type="submission" date="2022-10" db="EMBL/GenBank/DDBJ databases">
        <authorList>
            <person name="Chen Y."/>
            <person name="Dougan E. K."/>
            <person name="Chan C."/>
            <person name="Rhodes N."/>
            <person name="Thang M."/>
        </authorList>
    </citation>
    <scope>NUCLEOTIDE SEQUENCE</scope>
</reference>
<evidence type="ECO:0000313" key="4">
    <source>
        <dbReference type="EMBL" id="CAL4805842.1"/>
    </source>
</evidence>
<keyword evidence="5" id="KW-1185">Reference proteome</keyword>
<feature type="transmembrane region" description="Helical" evidence="2">
    <location>
        <begin position="543"/>
        <end position="568"/>
    </location>
</feature>
<gene>
    <name evidence="3" type="ORF">C1SCF055_LOCUS43085</name>
</gene>